<evidence type="ECO:0000256" key="1">
    <source>
        <dbReference type="SAM" id="Phobius"/>
    </source>
</evidence>
<sequence length="78" mass="8454">MSFELTMSGGVLFGVVWGSIYVAIAANLGATWAFLIGLYLYRDVICRMIQGNVKFKAIDKAVAQEGFKIVLLSCPSSC</sequence>
<evidence type="ECO:0000259" key="2">
    <source>
        <dbReference type="Pfam" id="PF09335"/>
    </source>
</evidence>
<reference evidence="3 4" key="1">
    <citation type="submission" date="2017-06" db="EMBL/GenBank/DDBJ databases">
        <title>Genome sequencing of cyanobaciteial culture collection at National Institute for Environmental Studies (NIES).</title>
        <authorList>
            <person name="Hirose Y."/>
            <person name="Shimura Y."/>
            <person name="Fujisawa T."/>
            <person name="Nakamura Y."/>
            <person name="Kawachi M."/>
        </authorList>
    </citation>
    <scope>NUCLEOTIDE SEQUENCE [LARGE SCALE GENOMIC DNA]</scope>
    <source>
        <strain evidence="3 4">NIES-23</strain>
    </source>
</reference>
<gene>
    <name evidence="3" type="ORF">NIES23_06110</name>
</gene>
<feature type="domain" description="VTT" evidence="2">
    <location>
        <begin position="5"/>
        <end position="72"/>
    </location>
</feature>
<organism evidence="3 4">
    <name type="scientific">Trichormus variabilis NIES-23</name>
    <dbReference type="NCBI Taxonomy" id="1973479"/>
    <lineage>
        <taxon>Bacteria</taxon>
        <taxon>Bacillati</taxon>
        <taxon>Cyanobacteriota</taxon>
        <taxon>Cyanophyceae</taxon>
        <taxon>Nostocales</taxon>
        <taxon>Nostocaceae</taxon>
        <taxon>Trichormus</taxon>
    </lineage>
</organism>
<dbReference type="InterPro" id="IPR032816">
    <property type="entry name" value="VTT_dom"/>
</dbReference>
<name>A0A1Z4KFU6_ANAVA</name>
<protein>
    <recommendedName>
        <fullName evidence="2">VTT domain-containing protein</fullName>
    </recommendedName>
</protein>
<dbReference type="PANTHER" id="PTHR46826:SF1">
    <property type="entry name" value="TVP38_TMEM64 FAMILY MEMBRANE PROTEIN YDJX"/>
    <property type="match status" value="1"/>
</dbReference>
<dbReference type="InterPro" id="IPR053240">
    <property type="entry name" value="VTT_domain"/>
</dbReference>
<keyword evidence="1" id="KW-0472">Membrane</keyword>
<evidence type="ECO:0000313" key="3">
    <source>
        <dbReference type="EMBL" id="BAY67829.1"/>
    </source>
</evidence>
<dbReference type="Pfam" id="PF09335">
    <property type="entry name" value="VTT_dom"/>
    <property type="match status" value="1"/>
</dbReference>
<dbReference type="Proteomes" id="UP000217507">
    <property type="component" value="Chromosome"/>
</dbReference>
<accession>A0A1Z4KFU6</accession>
<proteinExistence type="predicted"/>
<keyword evidence="1" id="KW-1133">Transmembrane helix</keyword>
<dbReference type="AlphaFoldDB" id="A0A1Z4KFU6"/>
<dbReference type="PANTHER" id="PTHR46826">
    <property type="match status" value="1"/>
</dbReference>
<evidence type="ECO:0000313" key="4">
    <source>
        <dbReference type="Proteomes" id="UP000217507"/>
    </source>
</evidence>
<dbReference type="EMBL" id="AP018216">
    <property type="protein sequence ID" value="BAY67829.1"/>
    <property type="molecule type" value="Genomic_DNA"/>
</dbReference>
<feature type="transmembrane region" description="Helical" evidence="1">
    <location>
        <begin position="20"/>
        <end position="41"/>
    </location>
</feature>
<keyword evidence="1" id="KW-0812">Transmembrane</keyword>